<dbReference type="SUPFAM" id="SSF51161">
    <property type="entry name" value="Trimeric LpxA-like enzymes"/>
    <property type="match status" value="1"/>
</dbReference>
<dbReference type="PANTHER" id="PTHR23416:SF23">
    <property type="entry name" value="ACETYLTRANSFERASE C18B11.09C-RELATED"/>
    <property type="match status" value="1"/>
</dbReference>
<dbReference type="GO" id="GO:0008374">
    <property type="term" value="F:O-acyltransferase activity"/>
    <property type="evidence" value="ECO:0007669"/>
    <property type="project" value="TreeGrafter"/>
</dbReference>
<protein>
    <recommendedName>
        <fullName evidence="5">Acetyltransferase</fullName>
    </recommendedName>
</protein>
<dbReference type="InterPro" id="IPR051159">
    <property type="entry name" value="Hexapeptide_acetyltransf"/>
</dbReference>
<comment type="caution">
    <text evidence="3">The sequence shown here is derived from an EMBL/GenBank/DDBJ whole genome shotgun (WGS) entry which is preliminary data.</text>
</comment>
<keyword evidence="2" id="KW-0808">Transferase</keyword>
<name>S0KK69_9ENTE</name>
<dbReference type="InterPro" id="IPR001451">
    <property type="entry name" value="Hexapep"/>
</dbReference>
<sequence length="175" mass="19374">MLNRLRAKIREEYFKWGGIKLEPGLNHIDGGIVRKSKSAVVSIGNCFSIRKYAILNVSENGILMIGRNVFINYGTKINVRDSVNIGDNCIIGQDVLIYDHDHDYKSENRRDNFVNAPVSIGKNVWIGSDVIILKGTSIGDNAVIAAGSIVKGEVPANTLYYRKLGESQMKDISDC</sequence>
<dbReference type="RefSeq" id="WP_016183456.1">
    <property type="nucleotide sequence ID" value="NZ_JXKI01000004.1"/>
</dbReference>
<dbReference type="CDD" id="cd04647">
    <property type="entry name" value="LbH_MAT_like"/>
    <property type="match status" value="1"/>
</dbReference>
<dbReference type="GO" id="GO:0005829">
    <property type="term" value="C:cytosol"/>
    <property type="evidence" value="ECO:0007669"/>
    <property type="project" value="TreeGrafter"/>
</dbReference>
<evidence type="ECO:0000313" key="4">
    <source>
        <dbReference type="Proteomes" id="UP000014113"/>
    </source>
</evidence>
<evidence type="ECO:0000256" key="1">
    <source>
        <dbReference type="ARBA" id="ARBA00007274"/>
    </source>
</evidence>
<proteinExistence type="inferred from homology"/>
<dbReference type="Gene3D" id="2.160.10.10">
    <property type="entry name" value="Hexapeptide repeat proteins"/>
    <property type="match status" value="1"/>
</dbReference>
<dbReference type="InterPro" id="IPR011004">
    <property type="entry name" value="Trimer_LpxA-like_sf"/>
</dbReference>
<dbReference type="eggNOG" id="COG0110">
    <property type="taxonomic scope" value="Bacteria"/>
</dbReference>
<dbReference type="PATRIC" id="fig|1121865.3.peg.1276"/>
<comment type="similarity">
    <text evidence="1">Belongs to the transferase hexapeptide repeat family.</text>
</comment>
<evidence type="ECO:0000256" key="2">
    <source>
        <dbReference type="ARBA" id="ARBA00022679"/>
    </source>
</evidence>
<dbReference type="PANTHER" id="PTHR23416">
    <property type="entry name" value="SIALIC ACID SYNTHASE-RELATED"/>
    <property type="match status" value="1"/>
</dbReference>
<reference evidence="3 4" key="1">
    <citation type="submission" date="2013-03" db="EMBL/GenBank/DDBJ databases">
        <title>The Genome Sequence of Enterococcus columbae ATCC_51263 (PacBio/Illumina hybrid assembly).</title>
        <authorList>
            <consortium name="The Broad Institute Genomics Platform"/>
            <consortium name="The Broad Institute Genome Sequencing Center for Infectious Disease"/>
            <person name="Earl A."/>
            <person name="Russ C."/>
            <person name="Gilmore M."/>
            <person name="Surin D."/>
            <person name="Walker B."/>
            <person name="Young S."/>
            <person name="Zeng Q."/>
            <person name="Gargeya S."/>
            <person name="Fitzgerald M."/>
            <person name="Haas B."/>
            <person name="Abouelleil A."/>
            <person name="Allen A.W."/>
            <person name="Alvarado L."/>
            <person name="Arachchi H.M."/>
            <person name="Berlin A.M."/>
            <person name="Chapman S.B."/>
            <person name="Gainer-Dewar J."/>
            <person name="Goldberg J."/>
            <person name="Griggs A."/>
            <person name="Gujja S."/>
            <person name="Hansen M."/>
            <person name="Howarth C."/>
            <person name="Imamovic A."/>
            <person name="Ireland A."/>
            <person name="Larimer J."/>
            <person name="McCowan C."/>
            <person name="Murphy C."/>
            <person name="Pearson M."/>
            <person name="Poon T.W."/>
            <person name="Priest M."/>
            <person name="Roberts A."/>
            <person name="Saif S."/>
            <person name="Shea T."/>
            <person name="Sisk P."/>
            <person name="Sykes S."/>
            <person name="Wortman J."/>
            <person name="Nusbaum C."/>
            <person name="Birren B."/>
        </authorList>
    </citation>
    <scope>NUCLEOTIDE SEQUENCE [LARGE SCALE GENOMIC DNA]</scope>
    <source>
        <strain evidence="3 4">ATCC 51263</strain>
    </source>
</reference>
<evidence type="ECO:0008006" key="5">
    <source>
        <dbReference type="Google" id="ProtNLM"/>
    </source>
</evidence>
<dbReference type="Pfam" id="PF14602">
    <property type="entry name" value="Hexapep_2"/>
    <property type="match status" value="1"/>
</dbReference>
<dbReference type="AlphaFoldDB" id="S0KK69"/>
<dbReference type="STRING" id="1121865.OMW_01315"/>
<organism evidence="3 4">
    <name type="scientific">Enterococcus columbae DSM 7374 = ATCC 51263</name>
    <dbReference type="NCBI Taxonomy" id="1121865"/>
    <lineage>
        <taxon>Bacteria</taxon>
        <taxon>Bacillati</taxon>
        <taxon>Bacillota</taxon>
        <taxon>Bacilli</taxon>
        <taxon>Lactobacillales</taxon>
        <taxon>Enterococcaceae</taxon>
        <taxon>Enterococcus</taxon>
    </lineage>
</organism>
<gene>
    <name evidence="3" type="ORF">I568_01929</name>
</gene>
<dbReference type="Proteomes" id="UP000014113">
    <property type="component" value="Unassembled WGS sequence"/>
</dbReference>
<evidence type="ECO:0000313" key="3">
    <source>
        <dbReference type="EMBL" id="EOW80229.1"/>
    </source>
</evidence>
<dbReference type="EMBL" id="ASWJ01000009">
    <property type="protein sequence ID" value="EOW80229.1"/>
    <property type="molecule type" value="Genomic_DNA"/>
</dbReference>
<keyword evidence="4" id="KW-1185">Reference proteome</keyword>
<dbReference type="OrthoDB" id="9812571at2"/>
<accession>S0KK69</accession>